<sequence>MNATEVPNEAEPLFDISVEVHVARSPECVYSVVSDLPRCHQWSEECTGGEWTHGTPGTVGAVFRGHNHRSADVVAWAPVVRGAWTTTAEVVAAEPPHRFSWAMRTEAGRAQDSVWGYTLRPAPGGTSLTHHFRMGGPTEGITGITAGMSDDEKKAFFTEWGAKVRSDMAATVERLKKVVESS</sequence>
<protein>
    <submittedName>
        <fullName evidence="1">Aromatase/cyclase</fullName>
    </submittedName>
</protein>
<dbReference type="EMBL" id="MH924838">
    <property type="protein sequence ID" value="AYV61415.1"/>
    <property type="molecule type" value="Genomic_DNA"/>
</dbReference>
<dbReference type="InterPro" id="IPR019587">
    <property type="entry name" value="Polyketide_cyclase/dehydratase"/>
</dbReference>
<organism evidence="1">
    <name type="scientific">Streptomyces albus subsp. chlorinus</name>
    <dbReference type="NCBI Taxonomy" id="337066"/>
    <lineage>
        <taxon>Bacteria</taxon>
        <taxon>Bacillati</taxon>
        <taxon>Actinomycetota</taxon>
        <taxon>Actinomycetes</taxon>
        <taxon>Kitasatosporales</taxon>
        <taxon>Streptomycetaceae</taxon>
        <taxon>Streptomyces</taxon>
    </lineage>
</organism>
<dbReference type="AlphaFoldDB" id="A0A3G4YJM5"/>
<dbReference type="SUPFAM" id="SSF55961">
    <property type="entry name" value="Bet v1-like"/>
    <property type="match status" value="1"/>
</dbReference>
<evidence type="ECO:0000313" key="1">
    <source>
        <dbReference type="EMBL" id="AYV61415.1"/>
    </source>
</evidence>
<dbReference type="Gene3D" id="3.30.530.20">
    <property type="match status" value="1"/>
</dbReference>
<reference evidence="1" key="1">
    <citation type="journal article" date="2018" name="Mar. Drugs">
        <title>Heterologous Expression of the Nybomycin Gene Cluster from the Marine Strain Streptomyces albus subsp. chlorinus NRRL B-24108.</title>
        <authorList>
            <person name="Rodriguez Estevez M."/>
            <person name="Myronovskyi M."/>
            <person name="Gummerlich N."/>
            <person name="Nadmid S."/>
            <person name="Luzhetskyy A."/>
        </authorList>
    </citation>
    <scope>NUCLEOTIDE SEQUENCE</scope>
    <source>
        <strain evidence="1">LW030448</strain>
    </source>
</reference>
<name>A0A3G4YJM5_9ACTN</name>
<dbReference type="RefSeq" id="WP_173873840.1">
    <property type="nucleotide sequence ID" value="NZ_CP191151.1"/>
</dbReference>
<dbReference type="Pfam" id="PF10604">
    <property type="entry name" value="Polyketide_cyc2"/>
    <property type="match status" value="1"/>
</dbReference>
<accession>A0A3G4YJM5</accession>
<dbReference type="CDD" id="cd07812">
    <property type="entry name" value="SRPBCC"/>
    <property type="match status" value="1"/>
</dbReference>
<proteinExistence type="predicted"/>
<gene>
    <name evidence="1" type="primary">nybN</name>
</gene>
<dbReference type="InterPro" id="IPR023393">
    <property type="entry name" value="START-like_dom_sf"/>
</dbReference>